<gene>
    <name evidence="1" type="ORF">SLEP1_g27986</name>
</gene>
<organism evidence="1 2">
    <name type="scientific">Rubroshorea leprosula</name>
    <dbReference type="NCBI Taxonomy" id="152421"/>
    <lineage>
        <taxon>Eukaryota</taxon>
        <taxon>Viridiplantae</taxon>
        <taxon>Streptophyta</taxon>
        <taxon>Embryophyta</taxon>
        <taxon>Tracheophyta</taxon>
        <taxon>Spermatophyta</taxon>
        <taxon>Magnoliopsida</taxon>
        <taxon>eudicotyledons</taxon>
        <taxon>Gunneridae</taxon>
        <taxon>Pentapetalae</taxon>
        <taxon>rosids</taxon>
        <taxon>malvids</taxon>
        <taxon>Malvales</taxon>
        <taxon>Dipterocarpaceae</taxon>
        <taxon>Rubroshorea</taxon>
    </lineage>
</organism>
<keyword evidence="2" id="KW-1185">Reference proteome</keyword>
<sequence length="67" mass="7438">MESDELLTPIRIFGGFNEQLLTICSQVRGVTSHITFTISQGEGSTNLLTDCKPYNCFGDSFLFQKTS</sequence>
<accession>A0AAV5K0V4</accession>
<comment type="caution">
    <text evidence="1">The sequence shown here is derived from an EMBL/GenBank/DDBJ whole genome shotgun (WGS) entry which is preliminary data.</text>
</comment>
<proteinExistence type="predicted"/>
<dbReference type="EMBL" id="BPVZ01000048">
    <property type="protein sequence ID" value="GKV17477.1"/>
    <property type="molecule type" value="Genomic_DNA"/>
</dbReference>
<dbReference type="Proteomes" id="UP001054252">
    <property type="component" value="Unassembled WGS sequence"/>
</dbReference>
<dbReference type="AlphaFoldDB" id="A0AAV5K0V4"/>
<evidence type="ECO:0000313" key="2">
    <source>
        <dbReference type="Proteomes" id="UP001054252"/>
    </source>
</evidence>
<reference evidence="1 2" key="1">
    <citation type="journal article" date="2021" name="Commun. Biol.">
        <title>The genome of Shorea leprosula (Dipterocarpaceae) highlights the ecological relevance of drought in aseasonal tropical rainforests.</title>
        <authorList>
            <person name="Ng K.K.S."/>
            <person name="Kobayashi M.J."/>
            <person name="Fawcett J.A."/>
            <person name="Hatakeyama M."/>
            <person name="Paape T."/>
            <person name="Ng C.H."/>
            <person name="Ang C.C."/>
            <person name="Tnah L.H."/>
            <person name="Lee C.T."/>
            <person name="Nishiyama T."/>
            <person name="Sese J."/>
            <person name="O'Brien M.J."/>
            <person name="Copetti D."/>
            <person name="Mohd Noor M.I."/>
            <person name="Ong R.C."/>
            <person name="Putra M."/>
            <person name="Sireger I.Z."/>
            <person name="Indrioko S."/>
            <person name="Kosugi Y."/>
            <person name="Izuno A."/>
            <person name="Isagi Y."/>
            <person name="Lee S.L."/>
            <person name="Shimizu K.K."/>
        </authorList>
    </citation>
    <scope>NUCLEOTIDE SEQUENCE [LARGE SCALE GENOMIC DNA]</scope>
    <source>
        <strain evidence="1">214</strain>
    </source>
</reference>
<evidence type="ECO:0000313" key="1">
    <source>
        <dbReference type="EMBL" id="GKV17477.1"/>
    </source>
</evidence>
<protein>
    <submittedName>
        <fullName evidence="1">Uncharacterized protein</fullName>
    </submittedName>
</protein>
<name>A0AAV5K0V4_9ROSI</name>